<keyword evidence="2" id="KW-0732">Signal</keyword>
<evidence type="ECO:0000313" key="4">
    <source>
        <dbReference type="Proteomes" id="UP000547674"/>
    </source>
</evidence>
<comment type="caution">
    <text evidence="3">The sequence shown here is derived from an EMBL/GenBank/DDBJ whole genome shotgun (WGS) entry which is preliminary data.</text>
</comment>
<reference evidence="3 4" key="1">
    <citation type="submission" date="2020-03" db="EMBL/GenBank/DDBJ databases">
        <title>Metabolic flexibility allows generalist bacteria to become dominant in a frequently disturbed ecosystem.</title>
        <authorList>
            <person name="Chen Y.-J."/>
            <person name="Leung P.M."/>
            <person name="Bay S.K."/>
            <person name="Hugenholtz P."/>
            <person name="Kessler A.J."/>
            <person name="Shelley G."/>
            <person name="Waite D.W."/>
            <person name="Cook P.L."/>
            <person name="Greening C."/>
        </authorList>
    </citation>
    <scope>NUCLEOTIDE SEQUENCE [LARGE SCALE GENOMIC DNA]</scope>
    <source>
        <strain evidence="3">SS_bin_28</strain>
    </source>
</reference>
<accession>A0A7Y2E7J6</accession>
<name>A0A7Y2E7J6_UNCEI</name>
<dbReference type="InterPro" id="IPR010131">
    <property type="entry name" value="MdtP/NodT-like"/>
</dbReference>
<sequence length="262" mass="28654">MQKHILHFFLLSLVLWSCASAPATRHIQSVDLPTQWHEAHLDSTDSQEAWWVSFYNDELGNLISRSLEGNFDLRVAAGRLDEAMGLAKIAGADLLPSAQVSGTAIRQRQNFVGLPIPGSEGGVITSHSSTFSTSLDLSWELDLWGRIRSGKSAALADVSAAYADFEGAKLSLTGRVAQAWFSYLEARDQVELSQATVQSYQNTLDQVEQRFRLGLRGSLDVRLARSNLESARAGLASREQLLGATTRQLEALLGQYPSGTYA</sequence>
<dbReference type="PANTHER" id="PTHR30203">
    <property type="entry name" value="OUTER MEMBRANE CATION EFFLUX PROTEIN"/>
    <property type="match status" value="1"/>
</dbReference>
<evidence type="ECO:0000313" key="3">
    <source>
        <dbReference type="EMBL" id="NNF06115.1"/>
    </source>
</evidence>
<evidence type="ECO:0000256" key="1">
    <source>
        <dbReference type="ARBA" id="ARBA00007613"/>
    </source>
</evidence>
<protein>
    <submittedName>
        <fullName evidence="3">TolC family protein</fullName>
    </submittedName>
</protein>
<comment type="similarity">
    <text evidence="1">Belongs to the outer membrane factor (OMF) (TC 1.B.17) family.</text>
</comment>
<proteinExistence type="inferred from homology"/>
<dbReference type="SUPFAM" id="SSF56954">
    <property type="entry name" value="Outer membrane efflux proteins (OEP)"/>
    <property type="match status" value="1"/>
</dbReference>
<dbReference type="Gene3D" id="2.20.200.10">
    <property type="entry name" value="Outer membrane efflux proteins (OEP)"/>
    <property type="match status" value="1"/>
</dbReference>
<dbReference type="PANTHER" id="PTHR30203:SF33">
    <property type="entry name" value="BLR4455 PROTEIN"/>
    <property type="match status" value="1"/>
</dbReference>
<dbReference type="Gene3D" id="1.20.1600.10">
    <property type="entry name" value="Outer membrane efflux proteins (OEP)"/>
    <property type="match status" value="1"/>
</dbReference>
<feature type="non-terminal residue" evidence="3">
    <location>
        <position position="262"/>
    </location>
</feature>
<dbReference type="AlphaFoldDB" id="A0A7Y2E7J6"/>
<organism evidence="3 4">
    <name type="scientific">Eiseniibacteriota bacterium</name>
    <dbReference type="NCBI Taxonomy" id="2212470"/>
    <lineage>
        <taxon>Bacteria</taxon>
        <taxon>Candidatus Eiseniibacteriota</taxon>
    </lineage>
</organism>
<dbReference type="EMBL" id="JABDJR010000190">
    <property type="protein sequence ID" value="NNF06115.1"/>
    <property type="molecule type" value="Genomic_DNA"/>
</dbReference>
<evidence type="ECO:0000256" key="2">
    <source>
        <dbReference type="SAM" id="SignalP"/>
    </source>
</evidence>
<dbReference type="GO" id="GO:0015562">
    <property type="term" value="F:efflux transmembrane transporter activity"/>
    <property type="evidence" value="ECO:0007669"/>
    <property type="project" value="InterPro"/>
</dbReference>
<dbReference type="InterPro" id="IPR003423">
    <property type="entry name" value="OMP_efflux"/>
</dbReference>
<gene>
    <name evidence="3" type="ORF">HKN21_05090</name>
</gene>
<dbReference type="Proteomes" id="UP000547674">
    <property type="component" value="Unassembled WGS sequence"/>
</dbReference>
<dbReference type="Pfam" id="PF02321">
    <property type="entry name" value="OEP"/>
    <property type="match status" value="1"/>
</dbReference>
<feature type="signal peptide" evidence="2">
    <location>
        <begin position="1"/>
        <end position="21"/>
    </location>
</feature>
<feature type="chain" id="PRO_5031113215" evidence="2">
    <location>
        <begin position="22"/>
        <end position="262"/>
    </location>
</feature>